<dbReference type="InterPro" id="IPR013783">
    <property type="entry name" value="Ig-like_fold"/>
</dbReference>
<dbReference type="InterPro" id="IPR036514">
    <property type="entry name" value="SGNH_hydro_sf"/>
</dbReference>
<dbReference type="InterPro" id="IPR013830">
    <property type="entry name" value="SGNH_hydro"/>
</dbReference>
<reference evidence="2 3" key="1">
    <citation type="submission" date="2017-04" db="EMBL/GenBank/DDBJ databases">
        <authorList>
            <person name="Afonso C.L."/>
            <person name="Miller P.J."/>
            <person name="Scott M.A."/>
            <person name="Spackman E."/>
            <person name="Goraichik I."/>
            <person name="Dimitrov K.M."/>
            <person name="Suarez D.L."/>
            <person name="Swayne D.E."/>
        </authorList>
    </citation>
    <scope>NUCLEOTIDE SEQUENCE [LARGE SCALE GENOMIC DNA]</scope>
    <source>
        <strain evidence="2 3">DSM 5090</strain>
    </source>
</reference>
<dbReference type="STRING" id="112901.SAMN04488500_10450"/>
<proteinExistence type="predicted"/>
<evidence type="ECO:0000313" key="3">
    <source>
        <dbReference type="Proteomes" id="UP000192738"/>
    </source>
</evidence>
<dbReference type="EMBL" id="FWXI01000004">
    <property type="protein sequence ID" value="SMC49438.1"/>
    <property type="molecule type" value="Genomic_DNA"/>
</dbReference>
<keyword evidence="3" id="KW-1185">Reference proteome</keyword>
<feature type="domain" description="SGNH hydrolase-type esterase" evidence="1">
    <location>
        <begin position="256"/>
        <end position="425"/>
    </location>
</feature>
<sequence length="448" mass="50577">MTRSDRNRLSRQANNRRKRRTSFVLRTMSILFCLVLLFPFFQSSISFPCTSQAQSGDLNGKKIRLVWEAIPDAVAYQLVFRNQHEGMKDEINLENNTLYNEIYTPGVELDISLFPKREAVWWQVRALNLDREPISPFTDPMKLVDGEVDPVSPFITAHLDTLARLPLYPTYSWIPVLNAAAYEVQIFSRELQSNNLKKSYVIKGASSFDCYDIDAFTEPGIYWWRVVALDAKGQQLGKWSEAQPFTVQGEGNIVAALGDSVTHGGGAISNPPSDPVYDWTSYVGIPMKNLGRSGDTTNTIYARFDYDVLPFHPQILVIMGGINDIRAGTPASDVINNLRQIREKCQENKIIPVFLTLTPVNPALIKRAFNEDTSSEWQSEWHKVNEWIKDQPYHVDITPIFMSGEGVMPAQFATDGLHPDSKGKALIGQAVGKFLRQTFGETSAFFRP</sequence>
<dbReference type="SUPFAM" id="SSF52266">
    <property type="entry name" value="SGNH hydrolase"/>
    <property type="match status" value="1"/>
</dbReference>
<dbReference type="OrthoDB" id="1625474at2"/>
<dbReference type="GO" id="GO:0004622">
    <property type="term" value="F:phosphatidylcholine lysophospholipase activity"/>
    <property type="evidence" value="ECO:0007669"/>
    <property type="project" value="TreeGrafter"/>
</dbReference>
<protein>
    <submittedName>
        <fullName evidence="2">Lysophospholipase L1</fullName>
    </submittedName>
</protein>
<name>A0A1W1ZMV7_9FIRM</name>
<dbReference type="Gene3D" id="3.40.50.1110">
    <property type="entry name" value="SGNH hydrolase"/>
    <property type="match status" value="1"/>
</dbReference>
<dbReference type="Gene3D" id="2.60.40.10">
    <property type="entry name" value="Immunoglobulins"/>
    <property type="match status" value="1"/>
</dbReference>
<evidence type="ECO:0000313" key="2">
    <source>
        <dbReference type="EMBL" id="SMC49438.1"/>
    </source>
</evidence>
<dbReference type="Pfam" id="PF13472">
    <property type="entry name" value="Lipase_GDSL_2"/>
    <property type="match status" value="1"/>
</dbReference>
<dbReference type="PANTHER" id="PTHR30383:SF5">
    <property type="entry name" value="SGNH HYDROLASE-TYPE ESTERASE DOMAIN-CONTAINING PROTEIN"/>
    <property type="match status" value="1"/>
</dbReference>
<gene>
    <name evidence="2" type="ORF">SAMN04488500_10450</name>
</gene>
<evidence type="ECO:0000259" key="1">
    <source>
        <dbReference type="Pfam" id="PF13472"/>
    </source>
</evidence>
<dbReference type="PANTHER" id="PTHR30383">
    <property type="entry name" value="THIOESTERASE 1/PROTEASE 1/LYSOPHOSPHOLIPASE L1"/>
    <property type="match status" value="1"/>
</dbReference>
<organism evidence="2 3">
    <name type="scientific">Sporomusa malonica</name>
    <dbReference type="NCBI Taxonomy" id="112901"/>
    <lineage>
        <taxon>Bacteria</taxon>
        <taxon>Bacillati</taxon>
        <taxon>Bacillota</taxon>
        <taxon>Negativicutes</taxon>
        <taxon>Selenomonadales</taxon>
        <taxon>Sporomusaceae</taxon>
        <taxon>Sporomusa</taxon>
    </lineage>
</organism>
<dbReference type="InterPro" id="IPR051532">
    <property type="entry name" value="Ester_Hydrolysis_Enzymes"/>
</dbReference>
<accession>A0A1W1ZMV7</accession>
<dbReference type="Proteomes" id="UP000192738">
    <property type="component" value="Unassembled WGS sequence"/>
</dbReference>
<dbReference type="AlphaFoldDB" id="A0A1W1ZMV7"/>